<evidence type="ECO:0000256" key="2">
    <source>
        <dbReference type="ARBA" id="ARBA00023315"/>
    </source>
</evidence>
<sequence length="171" mass="19201">MTILIRRARVADAAFLPAIETSAAELFRSDPQLAWLADAEVADAQSQRDHIRQHPVWVAVTADGTRCAFLNAQICERELHVWEISVATGHQGQGIGKRLLQAAREFALEQQLTALTLSTFRELPWNEPFYQRQGFVTLQPAQLSPRLRQVLAEEAQHGLPAARRCAMRLPL</sequence>
<name>A0A1H4NXS4_9PSED</name>
<protein>
    <submittedName>
        <fullName evidence="4">Ribosomal protein S18 acetylase RimI</fullName>
    </submittedName>
</protein>
<dbReference type="Pfam" id="PF00583">
    <property type="entry name" value="Acetyltransf_1"/>
    <property type="match status" value="1"/>
</dbReference>
<dbReference type="PANTHER" id="PTHR43800:SF1">
    <property type="entry name" value="PEPTIDYL-LYSINE N-ACETYLTRANSFERASE YJAB"/>
    <property type="match status" value="1"/>
</dbReference>
<reference evidence="5" key="1">
    <citation type="submission" date="2016-10" db="EMBL/GenBank/DDBJ databases">
        <authorList>
            <person name="Varghese N."/>
            <person name="Submissions S."/>
        </authorList>
    </citation>
    <scope>NUCLEOTIDE SEQUENCE [LARGE SCALE GENOMIC DNA]</scope>
    <source>
        <strain evidence="5">DSM 9751</strain>
    </source>
</reference>
<evidence type="ECO:0000313" key="4">
    <source>
        <dbReference type="EMBL" id="SEB99648.1"/>
    </source>
</evidence>
<dbReference type="Proteomes" id="UP000198982">
    <property type="component" value="Unassembled WGS sequence"/>
</dbReference>
<keyword evidence="5" id="KW-1185">Reference proteome</keyword>
<dbReference type="GO" id="GO:0005840">
    <property type="term" value="C:ribosome"/>
    <property type="evidence" value="ECO:0007669"/>
    <property type="project" value="UniProtKB-KW"/>
</dbReference>
<evidence type="ECO:0000313" key="5">
    <source>
        <dbReference type="Proteomes" id="UP000198982"/>
    </source>
</evidence>
<keyword evidence="2" id="KW-0012">Acyltransferase</keyword>
<keyword evidence="1" id="KW-0808">Transferase</keyword>
<evidence type="ECO:0000256" key="1">
    <source>
        <dbReference type="ARBA" id="ARBA00022679"/>
    </source>
</evidence>
<evidence type="ECO:0000259" key="3">
    <source>
        <dbReference type="PROSITE" id="PS51186"/>
    </source>
</evidence>
<keyword evidence="4" id="KW-0689">Ribosomal protein</keyword>
<dbReference type="PROSITE" id="PS51186">
    <property type="entry name" value="GNAT"/>
    <property type="match status" value="1"/>
</dbReference>
<accession>A0A1H4NXS4</accession>
<dbReference type="GO" id="GO:0016747">
    <property type="term" value="F:acyltransferase activity, transferring groups other than amino-acyl groups"/>
    <property type="evidence" value="ECO:0007669"/>
    <property type="project" value="InterPro"/>
</dbReference>
<dbReference type="InterPro" id="IPR016181">
    <property type="entry name" value="Acyl_CoA_acyltransferase"/>
</dbReference>
<proteinExistence type="predicted"/>
<dbReference type="PANTHER" id="PTHR43800">
    <property type="entry name" value="PEPTIDYL-LYSINE N-ACETYLTRANSFERASE YJAB"/>
    <property type="match status" value="1"/>
</dbReference>
<keyword evidence="4" id="KW-0687">Ribonucleoprotein</keyword>
<dbReference type="CDD" id="cd04301">
    <property type="entry name" value="NAT_SF"/>
    <property type="match status" value="1"/>
</dbReference>
<dbReference type="RefSeq" id="WP_092314828.1">
    <property type="nucleotide sequence ID" value="NZ_FNTJ01000001.1"/>
</dbReference>
<gene>
    <name evidence="4" type="ORF">SAMN05216178_3049</name>
</gene>
<organism evidence="4 5">
    <name type="scientific">Pseudomonas saponiphila</name>
    <dbReference type="NCBI Taxonomy" id="556534"/>
    <lineage>
        <taxon>Bacteria</taxon>
        <taxon>Pseudomonadati</taxon>
        <taxon>Pseudomonadota</taxon>
        <taxon>Gammaproteobacteria</taxon>
        <taxon>Pseudomonadales</taxon>
        <taxon>Pseudomonadaceae</taxon>
        <taxon>Pseudomonas</taxon>
    </lineage>
</organism>
<dbReference type="Gene3D" id="3.40.630.30">
    <property type="match status" value="1"/>
</dbReference>
<dbReference type="AlphaFoldDB" id="A0A1H4NXS4"/>
<dbReference type="InterPro" id="IPR000182">
    <property type="entry name" value="GNAT_dom"/>
</dbReference>
<dbReference type="SUPFAM" id="SSF55729">
    <property type="entry name" value="Acyl-CoA N-acyltransferases (Nat)"/>
    <property type="match status" value="1"/>
</dbReference>
<feature type="domain" description="N-acetyltransferase" evidence="3">
    <location>
        <begin position="3"/>
        <end position="171"/>
    </location>
</feature>
<dbReference type="EMBL" id="FNTJ01000001">
    <property type="protein sequence ID" value="SEB99648.1"/>
    <property type="molecule type" value="Genomic_DNA"/>
</dbReference>